<comment type="caution">
    <text evidence="2">The sequence shown here is derived from an EMBL/GenBank/DDBJ whole genome shotgun (WGS) entry which is preliminary data.</text>
</comment>
<sequence length="423" mass="47065">MMKFIILLLGVVWLGVSQASSAIDLSSGKVPVKDKSSQTLRGATKSALDQVLIKLTGQEDITRYQTIESIRANSDRFLRAYRFAAEQEQLYLVAEFDQRLIENALIEQGLPIWGSRRPDALMWLVVENEEGRRRIVEDSSVGALAQTIRKQADKRGVPMSLPLMDLDDTLNITGYDVWGLFPGQLIQAASRYSVDYVLAGRIYRNRTEPIVYNQPEPPAKPFFIAPMKAPAITVNQFGEIGLPLPIELASLQMSWVEESAESGPLFTQEEFSTIAARARKGQYSLDFLYVATNASVQSVVHDTLIGDDVNELVSEFISRYANYLGQTYAILPRDKASAETIELTIGNLADLNAFVAVQSYLQNLSVTDQVMLVSQQGTVSTFRLSLLGSAQDFRAILSFDSQLQPLTDAFGQPLEGMHYFWSP</sequence>
<organism evidence="2 3">
    <name type="scientific">Alteromonas gilva</name>
    <dbReference type="NCBI Taxonomy" id="2987522"/>
    <lineage>
        <taxon>Bacteria</taxon>
        <taxon>Pseudomonadati</taxon>
        <taxon>Pseudomonadota</taxon>
        <taxon>Gammaproteobacteria</taxon>
        <taxon>Alteromonadales</taxon>
        <taxon>Alteromonadaceae</taxon>
        <taxon>Alteromonas/Salinimonas group</taxon>
        <taxon>Alteromonas</taxon>
    </lineage>
</organism>
<gene>
    <name evidence="2" type="ORF">OIK42_10405</name>
</gene>
<dbReference type="RefSeq" id="WP_273640313.1">
    <property type="nucleotide sequence ID" value="NZ_JAQQXP010000001.1"/>
</dbReference>
<evidence type="ECO:0000313" key="2">
    <source>
        <dbReference type="EMBL" id="MDC8831171.1"/>
    </source>
</evidence>
<evidence type="ECO:0000256" key="1">
    <source>
        <dbReference type="SAM" id="SignalP"/>
    </source>
</evidence>
<dbReference type="EMBL" id="JAQQXP010000001">
    <property type="protein sequence ID" value="MDC8831171.1"/>
    <property type="molecule type" value="Genomic_DNA"/>
</dbReference>
<protein>
    <submittedName>
        <fullName evidence="2">DUF2066 domain-containing protein</fullName>
    </submittedName>
</protein>
<accession>A0ABT5L453</accession>
<name>A0ABT5L453_9ALTE</name>
<keyword evidence="1" id="KW-0732">Signal</keyword>
<dbReference type="Proteomes" id="UP001218788">
    <property type="component" value="Unassembled WGS sequence"/>
</dbReference>
<keyword evidence="3" id="KW-1185">Reference proteome</keyword>
<proteinExistence type="predicted"/>
<dbReference type="Pfam" id="PF09839">
    <property type="entry name" value="DUF2066"/>
    <property type="match status" value="1"/>
</dbReference>
<feature type="chain" id="PRO_5046350903" evidence="1">
    <location>
        <begin position="23"/>
        <end position="423"/>
    </location>
</feature>
<feature type="signal peptide" evidence="1">
    <location>
        <begin position="1"/>
        <end position="22"/>
    </location>
</feature>
<dbReference type="InterPro" id="IPR018642">
    <property type="entry name" value="DUF2066"/>
</dbReference>
<evidence type="ECO:0000313" key="3">
    <source>
        <dbReference type="Proteomes" id="UP001218788"/>
    </source>
</evidence>
<reference evidence="2 3" key="1">
    <citation type="submission" date="2022-10" db="EMBL/GenBank/DDBJ databases">
        <title>Alteromonas sp. chi3 Genome sequencing.</title>
        <authorList>
            <person name="Park S."/>
        </authorList>
    </citation>
    <scope>NUCLEOTIDE SEQUENCE [LARGE SCALE GENOMIC DNA]</scope>
    <source>
        <strain evidence="3">chi3</strain>
    </source>
</reference>